<reference evidence="2" key="1">
    <citation type="submission" date="2020-05" db="EMBL/GenBank/DDBJ databases">
        <title>Phylogenomic resolution of chytrid fungi.</title>
        <authorList>
            <person name="Stajich J.E."/>
            <person name="Amses K."/>
            <person name="Simmons R."/>
            <person name="Seto K."/>
            <person name="Myers J."/>
            <person name="Bonds A."/>
            <person name="Quandt C.A."/>
            <person name="Barry K."/>
            <person name="Liu P."/>
            <person name="Grigoriev I."/>
            <person name="Longcore J.E."/>
            <person name="James T.Y."/>
        </authorList>
    </citation>
    <scope>NUCLEOTIDE SEQUENCE</scope>
    <source>
        <strain evidence="2">JEL0513</strain>
    </source>
</reference>
<dbReference type="AlphaFoldDB" id="A0AAD5T1U8"/>
<comment type="caution">
    <text evidence="2">The sequence shown here is derived from an EMBL/GenBank/DDBJ whole genome shotgun (WGS) entry which is preliminary data.</text>
</comment>
<dbReference type="Proteomes" id="UP001211907">
    <property type="component" value="Unassembled WGS sequence"/>
</dbReference>
<feature type="compositionally biased region" description="Polar residues" evidence="1">
    <location>
        <begin position="11"/>
        <end position="22"/>
    </location>
</feature>
<feature type="compositionally biased region" description="Polar residues" evidence="1">
    <location>
        <begin position="141"/>
        <end position="165"/>
    </location>
</feature>
<protein>
    <submittedName>
        <fullName evidence="2">Uncharacterized protein</fullName>
    </submittedName>
</protein>
<keyword evidence="3" id="KW-1185">Reference proteome</keyword>
<evidence type="ECO:0000313" key="2">
    <source>
        <dbReference type="EMBL" id="KAJ3122379.1"/>
    </source>
</evidence>
<accession>A0AAD5T1U8</accession>
<feature type="region of interest" description="Disordered" evidence="1">
    <location>
        <begin position="1"/>
        <end position="45"/>
    </location>
</feature>
<sequence length="174" mass="18877">MSESNKIRRANSLSASPASFSTPLPARDTHAHNKQQTAPGGRRATLIDNKVAYKDILGSHANATAREGFSVLIGDHYEDDESKSIKDLPILARRETNKTNLPNNKKVDIRAVVSGDAKSGIQTLFGDANVNGTELTPVFQKNHSSGHQLPQHQQHQNTFKKSISNGGIKEGVDT</sequence>
<evidence type="ECO:0000313" key="3">
    <source>
        <dbReference type="Proteomes" id="UP001211907"/>
    </source>
</evidence>
<proteinExistence type="predicted"/>
<feature type="region of interest" description="Disordered" evidence="1">
    <location>
        <begin position="141"/>
        <end position="174"/>
    </location>
</feature>
<organism evidence="2 3">
    <name type="scientific">Physocladia obscura</name>
    <dbReference type="NCBI Taxonomy" id="109957"/>
    <lineage>
        <taxon>Eukaryota</taxon>
        <taxon>Fungi</taxon>
        <taxon>Fungi incertae sedis</taxon>
        <taxon>Chytridiomycota</taxon>
        <taxon>Chytridiomycota incertae sedis</taxon>
        <taxon>Chytridiomycetes</taxon>
        <taxon>Chytridiales</taxon>
        <taxon>Chytriomycetaceae</taxon>
        <taxon>Physocladia</taxon>
    </lineage>
</organism>
<gene>
    <name evidence="2" type="ORF">HK100_012022</name>
</gene>
<evidence type="ECO:0000256" key="1">
    <source>
        <dbReference type="SAM" id="MobiDB-lite"/>
    </source>
</evidence>
<dbReference type="EMBL" id="JADGJH010000813">
    <property type="protein sequence ID" value="KAJ3122379.1"/>
    <property type="molecule type" value="Genomic_DNA"/>
</dbReference>
<name>A0AAD5T1U8_9FUNG</name>